<dbReference type="Pfam" id="PF00080">
    <property type="entry name" value="Sod_Cu"/>
    <property type="match status" value="1"/>
</dbReference>
<dbReference type="EMBL" id="AJIL01000099">
    <property type="protein sequence ID" value="KNE95284.1"/>
    <property type="molecule type" value="Genomic_DNA"/>
</dbReference>
<dbReference type="GO" id="GO:0005507">
    <property type="term" value="F:copper ion binding"/>
    <property type="evidence" value="ECO:0007669"/>
    <property type="project" value="InterPro"/>
</dbReference>
<keyword evidence="4" id="KW-1185">Reference proteome</keyword>
<evidence type="ECO:0000313" key="4">
    <source>
        <dbReference type="Proteomes" id="UP000054564"/>
    </source>
</evidence>
<keyword evidence="1" id="KW-0732">Signal</keyword>
<dbReference type="Gene3D" id="2.60.40.200">
    <property type="entry name" value="Superoxide dismutase, copper/zinc binding domain"/>
    <property type="match status" value="1"/>
</dbReference>
<gene>
    <name evidence="3" type="ORF">PSTG_11369</name>
</gene>
<accession>A0A0L0V8G0</accession>
<dbReference type="InterPro" id="IPR036423">
    <property type="entry name" value="SOD-like_Cu/Zn_dom_sf"/>
</dbReference>
<feature type="chain" id="PRO_5005549625" evidence="1">
    <location>
        <begin position="29"/>
        <end position="185"/>
    </location>
</feature>
<name>A0A0L0V8G0_9BASI</name>
<feature type="domain" description="Superoxide dismutase copper/zinc binding" evidence="2">
    <location>
        <begin position="56"/>
        <end position="171"/>
    </location>
</feature>
<evidence type="ECO:0000313" key="3">
    <source>
        <dbReference type="EMBL" id="KNE95284.1"/>
    </source>
</evidence>
<feature type="signal peptide" evidence="1">
    <location>
        <begin position="1"/>
        <end position="28"/>
    </location>
</feature>
<protein>
    <submittedName>
        <fullName evidence="3">Copper/zinc superoxide dismutase</fullName>
    </submittedName>
</protein>
<comment type="caution">
    <text evidence="3">The sequence shown here is derived from an EMBL/GenBank/DDBJ whole genome shotgun (WGS) entry which is preliminary data.</text>
</comment>
<sequence>MNPQNFKSIKGLGLLLCILACVPAIVRAGPRPAPMPQGGSRCLEATAKIVGVSGITGTASFRQAAAGVVVKVTVDGLQTRENDFFHIHLGQTSGNGDCSQTGDHFNPSIGAIFPCPNNGADQSKCQVGDLSGKGGLLKAPGGGKRTSVTYTDKVIRLPTISGRSVVVHDAAFFRIACGNIVCTQN</sequence>
<dbReference type="AlphaFoldDB" id="A0A0L0V8G0"/>
<evidence type="ECO:0000259" key="2">
    <source>
        <dbReference type="Pfam" id="PF00080"/>
    </source>
</evidence>
<reference evidence="4" key="1">
    <citation type="submission" date="2014-03" db="EMBL/GenBank/DDBJ databases">
        <title>The Genome Sequence of Puccinia striiformis f. sp. tritici PST-78.</title>
        <authorList>
            <consortium name="The Broad Institute Genome Sequencing Platform"/>
            <person name="Cuomo C."/>
            <person name="Hulbert S."/>
            <person name="Chen X."/>
            <person name="Walker B."/>
            <person name="Young S.K."/>
            <person name="Zeng Q."/>
            <person name="Gargeya S."/>
            <person name="Fitzgerald M."/>
            <person name="Haas B."/>
            <person name="Abouelleil A."/>
            <person name="Alvarado L."/>
            <person name="Arachchi H.M."/>
            <person name="Berlin A.M."/>
            <person name="Chapman S.B."/>
            <person name="Goldberg J."/>
            <person name="Griggs A."/>
            <person name="Gujja S."/>
            <person name="Hansen M."/>
            <person name="Howarth C."/>
            <person name="Imamovic A."/>
            <person name="Larimer J."/>
            <person name="McCowan C."/>
            <person name="Montmayeur A."/>
            <person name="Murphy C."/>
            <person name="Neiman D."/>
            <person name="Pearson M."/>
            <person name="Priest M."/>
            <person name="Roberts A."/>
            <person name="Saif S."/>
            <person name="Shea T."/>
            <person name="Sisk P."/>
            <person name="Sykes S."/>
            <person name="Wortman J."/>
            <person name="Nusbaum C."/>
            <person name="Birren B."/>
        </authorList>
    </citation>
    <scope>NUCLEOTIDE SEQUENCE [LARGE SCALE GENOMIC DNA]</scope>
    <source>
        <strain evidence="4">race PST-78</strain>
    </source>
</reference>
<proteinExistence type="predicted"/>
<organism evidence="3 4">
    <name type="scientific">Puccinia striiformis f. sp. tritici PST-78</name>
    <dbReference type="NCBI Taxonomy" id="1165861"/>
    <lineage>
        <taxon>Eukaryota</taxon>
        <taxon>Fungi</taxon>
        <taxon>Dikarya</taxon>
        <taxon>Basidiomycota</taxon>
        <taxon>Pucciniomycotina</taxon>
        <taxon>Pucciniomycetes</taxon>
        <taxon>Pucciniales</taxon>
        <taxon>Pucciniaceae</taxon>
        <taxon>Puccinia</taxon>
    </lineage>
</organism>
<dbReference type="STRING" id="1165861.A0A0L0V8G0"/>
<dbReference type="InterPro" id="IPR024134">
    <property type="entry name" value="SOD_Cu/Zn_/chaperone"/>
</dbReference>
<dbReference type="Proteomes" id="UP000054564">
    <property type="component" value="Unassembled WGS sequence"/>
</dbReference>
<evidence type="ECO:0000256" key="1">
    <source>
        <dbReference type="SAM" id="SignalP"/>
    </source>
</evidence>
<dbReference type="GO" id="GO:0006801">
    <property type="term" value="P:superoxide metabolic process"/>
    <property type="evidence" value="ECO:0007669"/>
    <property type="project" value="InterPro"/>
</dbReference>
<dbReference type="InterPro" id="IPR001424">
    <property type="entry name" value="SOD_Cu_Zn_dom"/>
</dbReference>
<dbReference type="SUPFAM" id="SSF49329">
    <property type="entry name" value="Cu,Zn superoxide dismutase-like"/>
    <property type="match status" value="1"/>
</dbReference>
<dbReference type="PANTHER" id="PTHR10003">
    <property type="entry name" value="SUPEROXIDE DISMUTASE CU-ZN -RELATED"/>
    <property type="match status" value="1"/>
</dbReference>